<dbReference type="SMART" id="SM00421">
    <property type="entry name" value="HTH_LUXR"/>
    <property type="match status" value="1"/>
</dbReference>
<dbReference type="InterPro" id="IPR013783">
    <property type="entry name" value="Ig-like_fold"/>
</dbReference>
<dbReference type="GO" id="GO:0003677">
    <property type="term" value="F:DNA binding"/>
    <property type="evidence" value="ECO:0007669"/>
    <property type="project" value="InterPro"/>
</dbReference>
<dbReference type="Proteomes" id="UP000282985">
    <property type="component" value="Unassembled WGS sequence"/>
</dbReference>
<evidence type="ECO:0000313" key="6">
    <source>
        <dbReference type="Proteomes" id="UP000282985"/>
    </source>
</evidence>
<keyword evidence="3" id="KW-0732">Signal</keyword>
<dbReference type="InterPro" id="IPR000792">
    <property type="entry name" value="Tscrpt_reg_LuxR_C"/>
</dbReference>
<keyword evidence="2" id="KW-0812">Transmembrane</keyword>
<feature type="chain" id="PRO_5018979645" description="HTH luxR-type domain-containing protein" evidence="3">
    <location>
        <begin position="22"/>
        <end position="951"/>
    </location>
</feature>
<dbReference type="SUPFAM" id="SSF101898">
    <property type="entry name" value="NHL repeat"/>
    <property type="match status" value="1"/>
</dbReference>
<keyword evidence="6" id="KW-1185">Reference proteome</keyword>
<dbReference type="Gene3D" id="2.60.40.10">
    <property type="entry name" value="Immunoglobulins"/>
    <property type="match status" value="1"/>
</dbReference>
<evidence type="ECO:0000259" key="4">
    <source>
        <dbReference type="SMART" id="SM00421"/>
    </source>
</evidence>
<accession>A0A434AUX2</accession>
<organism evidence="5 6">
    <name type="scientific">Ancylomarina longa</name>
    <dbReference type="NCBI Taxonomy" id="2487017"/>
    <lineage>
        <taxon>Bacteria</taxon>
        <taxon>Pseudomonadati</taxon>
        <taxon>Bacteroidota</taxon>
        <taxon>Bacteroidia</taxon>
        <taxon>Marinilabiliales</taxon>
        <taxon>Marinifilaceae</taxon>
        <taxon>Ancylomarina</taxon>
    </lineage>
</organism>
<feature type="transmembrane region" description="Helical" evidence="2">
    <location>
        <begin position="751"/>
        <end position="769"/>
    </location>
</feature>
<dbReference type="Gene3D" id="2.130.10.10">
    <property type="entry name" value="YVTN repeat-like/Quinoprotein amine dehydrogenase"/>
    <property type="match status" value="1"/>
</dbReference>
<dbReference type="Gene3D" id="1.10.10.10">
    <property type="entry name" value="Winged helix-like DNA-binding domain superfamily/Winged helix DNA-binding domain"/>
    <property type="match status" value="1"/>
</dbReference>
<reference evidence="5 6" key="1">
    <citation type="submission" date="2018-11" db="EMBL/GenBank/DDBJ databases">
        <title>Parancylomarina longa gen. nov., sp. nov., isolated from sediments of southern Okinawa.</title>
        <authorList>
            <person name="Fu T."/>
        </authorList>
    </citation>
    <scope>NUCLEOTIDE SEQUENCE [LARGE SCALE GENOMIC DNA]</scope>
    <source>
        <strain evidence="5 6">T3-2 S1-C</strain>
    </source>
</reference>
<keyword evidence="1" id="KW-0175">Coiled coil</keyword>
<evidence type="ECO:0000313" key="5">
    <source>
        <dbReference type="EMBL" id="RUT78268.1"/>
    </source>
</evidence>
<dbReference type="InterPro" id="IPR015943">
    <property type="entry name" value="WD40/YVTN_repeat-like_dom_sf"/>
</dbReference>
<evidence type="ECO:0000256" key="2">
    <source>
        <dbReference type="SAM" id="Phobius"/>
    </source>
</evidence>
<dbReference type="RefSeq" id="WP_127343712.1">
    <property type="nucleotide sequence ID" value="NZ_RJJX01000010.1"/>
</dbReference>
<proteinExistence type="predicted"/>
<evidence type="ECO:0000256" key="3">
    <source>
        <dbReference type="SAM" id="SignalP"/>
    </source>
</evidence>
<feature type="signal peptide" evidence="3">
    <location>
        <begin position="1"/>
        <end position="21"/>
    </location>
</feature>
<comment type="caution">
    <text evidence="5">The sequence shown here is derived from an EMBL/GenBank/DDBJ whole genome shotgun (WGS) entry which is preliminary data.</text>
</comment>
<sequence length="951" mass="108988">MKRFYFYFFVFLFHASLSFSAAPSYNTFVINYNRSEYKGQSQNWDVAFDDIGRAYFGNGAGVLEFDGEDWELYQHHSKTAIRALYFDKESKRLYSGCYEDFGYWKRDDFGVLRYYSLGIYLKDYHFSGERIWSIEKSGKEILFQSFPSLFVYNTETNQVHYIKTTGDLLFLGKIKDVVYTRIRGKGICSYEKGKFTVVDSSAFAKEATLRFYLPYNNGLLVGDGKTGLHLIAKGISRKWDCEANQILSSKDVNTGVAIGKDSYAIGTLSAGLYIISHEGKILNHIDRQSKLENNTVLGLGMDHSGDLWLAMDNGLSHVELNSDVKYKIDVEHAPSAIYSVIKHKGYVYVGTNNGLLYSKFNKDLMQLDFRDLKPMKGISGHIWKLEVLKGELICSSNDGIYTIVADHQIPLSEAAGGTDFEILRLDGVEWLIESTYYKIRVFKRINNQWVFSHFVDGFEGSCRFIEIDNEGYIWISHEVKGLNRLKLSDDLKRVVSNKYIGLDAGLPTEYHLNVFKLNSRVVVTTGGDIYTYDDLKDRMVPFEKLNNILGRFKKAVNIVNVDKNHFWVIADNEAAYMRNIADSIEIVKAFTLNKEFAFPDKYQNISVNKDASVLCLENGFAILPNKLPINGVHQALSITRITSGKRGVDNKGKLLPLTSEEDIELMPRDNSIEFTLSCVNFSPNRVSYQYRIPGLIDQWLDSDTKNVNNISDIPDGEYEYQARVIFSDGAISNVVIYTFTVLPRWYASKTGILIIILFLLISMSLLIVFNKRILAKQTYQLEKKHKDELLQSESTIQQLKNDVLKKELENLQGKLSVSANALVEKDISINNIKSELEKVYHKLEGRLPHRDFDKLLHVINKQLTPKKDRLAFEQHFAVSQSGFYDKMREEFPKLTPADLRLCSLLKMNMNSKEISKLLGITVRSVEVSRYRLRKKMGLKPEDNLIKEIMKY</sequence>
<evidence type="ECO:0000256" key="1">
    <source>
        <dbReference type="SAM" id="Coils"/>
    </source>
</evidence>
<gene>
    <name evidence="5" type="ORF">DLK05_09340</name>
</gene>
<feature type="domain" description="HTH luxR-type" evidence="4">
    <location>
        <begin position="891"/>
        <end position="948"/>
    </location>
</feature>
<dbReference type="InterPro" id="IPR016032">
    <property type="entry name" value="Sig_transdc_resp-reg_C-effctor"/>
</dbReference>
<dbReference type="AlphaFoldDB" id="A0A434AUX2"/>
<dbReference type="GO" id="GO:0006355">
    <property type="term" value="P:regulation of DNA-templated transcription"/>
    <property type="evidence" value="ECO:0007669"/>
    <property type="project" value="InterPro"/>
</dbReference>
<dbReference type="OrthoDB" id="1090267at2"/>
<protein>
    <recommendedName>
        <fullName evidence="4">HTH luxR-type domain-containing protein</fullName>
    </recommendedName>
</protein>
<name>A0A434AUX2_9BACT</name>
<dbReference type="EMBL" id="RJJX01000010">
    <property type="protein sequence ID" value="RUT78268.1"/>
    <property type="molecule type" value="Genomic_DNA"/>
</dbReference>
<dbReference type="InterPro" id="IPR036388">
    <property type="entry name" value="WH-like_DNA-bd_sf"/>
</dbReference>
<feature type="coiled-coil region" evidence="1">
    <location>
        <begin position="782"/>
        <end position="809"/>
    </location>
</feature>
<keyword evidence="2" id="KW-1133">Transmembrane helix</keyword>
<dbReference type="SUPFAM" id="SSF46894">
    <property type="entry name" value="C-terminal effector domain of the bipartite response regulators"/>
    <property type="match status" value="1"/>
</dbReference>
<keyword evidence="2" id="KW-0472">Membrane</keyword>